<reference evidence="1" key="1">
    <citation type="submission" date="2020-12" db="EMBL/GenBank/DDBJ databases">
        <title>Sedimentitalea sp. nov., isolated from sand in Incheon.</title>
        <authorList>
            <person name="Kim W."/>
        </authorList>
    </citation>
    <scope>NUCLEOTIDE SEQUENCE</scope>
    <source>
        <strain evidence="1">CAU 1593</strain>
    </source>
</reference>
<dbReference type="Proteomes" id="UP000619079">
    <property type="component" value="Unassembled WGS sequence"/>
</dbReference>
<name>A0A8J7IV14_9RHOB</name>
<dbReference type="EMBL" id="JAELVR010000013">
    <property type="protein sequence ID" value="MBJ6373396.1"/>
    <property type="molecule type" value="Genomic_DNA"/>
</dbReference>
<sequence>MSEIADLKNFIEHWLQTHPDIQPVPPKKTTSRQVHLKVWRTRSKGRPIGLESGHVGVVNLWLTRMSVPASLPEGVEITEKVWKSDGWVDAVPDPVRKGRDGANSNLKPFEVFNTRPITKLSIRRIEEARSILEQVVA</sequence>
<protein>
    <submittedName>
        <fullName evidence="1">Uncharacterized protein</fullName>
    </submittedName>
</protein>
<proteinExistence type="predicted"/>
<keyword evidence="2" id="KW-1185">Reference proteome</keyword>
<evidence type="ECO:0000313" key="2">
    <source>
        <dbReference type="Proteomes" id="UP000619079"/>
    </source>
</evidence>
<organism evidence="1 2">
    <name type="scientific">Sedimentitalea arenosa</name>
    <dbReference type="NCBI Taxonomy" id="2798803"/>
    <lineage>
        <taxon>Bacteria</taxon>
        <taxon>Pseudomonadati</taxon>
        <taxon>Pseudomonadota</taxon>
        <taxon>Alphaproteobacteria</taxon>
        <taxon>Rhodobacterales</taxon>
        <taxon>Paracoccaceae</taxon>
        <taxon>Sedimentitalea</taxon>
    </lineage>
</organism>
<comment type="caution">
    <text evidence="1">The sequence shown here is derived from an EMBL/GenBank/DDBJ whole genome shotgun (WGS) entry which is preliminary data.</text>
</comment>
<dbReference type="RefSeq" id="WP_199026269.1">
    <property type="nucleotide sequence ID" value="NZ_JAELVR010000013.1"/>
</dbReference>
<gene>
    <name evidence="1" type="ORF">JF290_17850</name>
</gene>
<dbReference type="AlphaFoldDB" id="A0A8J7IV14"/>
<accession>A0A8J7IV14</accession>
<evidence type="ECO:0000313" key="1">
    <source>
        <dbReference type="EMBL" id="MBJ6373396.1"/>
    </source>
</evidence>